<dbReference type="NCBIfam" id="NF001452">
    <property type="entry name" value="PRK00311.1"/>
    <property type="match status" value="1"/>
</dbReference>
<dbReference type="UniPathway" id="UPA00028">
    <property type="reaction ID" value="UER00003"/>
</dbReference>
<comment type="function">
    <text evidence="6 7">Catalyzes the reversible reaction in which hydroxymethyl group from 5,10-methylenetetrahydrofolate is transferred onto alpha-ketoisovalerate to form ketopantoate.</text>
</comment>
<dbReference type="FunFam" id="3.20.20.60:FF:000003">
    <property type="entry name" value="3-methyl-2-oxobutanoate hydroxymethyltransferase"/>
    <property type="match status" value="1"/>
</dbReference>
<evidence type="ECO:0000256" key="10">
    <source>
        <dbReference type="PIRSR" id="PIRSR000388-3"/>
    </source>
</evidence>
<dbReference type="AlphaFoldDB" id="A0A4Y4CRQ4"/>
<dbReference type="GO" id="GO:0015940">
    <property type="term" value="P:pantothenate biosynthetic process"/>
    <property type="evidence" value="ECO:0007669"/>
    <property type="project" value="UniProtKB-UniRule"/>
</dbReference>
<dbReference type="EMBL" id="BJNV01000023">
    <property type="protein sequence ID" value="GEC95598.1"/>
    <property type="molecule type" value="Genomic_DNA"/>
</dbReference>
<keyword evidence="7 10" id="KW-0479">Metal-binding</keyword>
<accession>A0A4Y4CRQ4</accession>
<feature type="binding site" evidence="7 10">
    <location>
        <position position="52"/>
    </location>
    <ligand>
        <name>Mg(2+)</name>
        <dbReference type="ChEBI" id="CHEBI:18420"/>
    </ligand>
</feature>
<proteinExistence type="inferred from homology"/>
<evidence type="ECO:0000256" key="2">
    <source>
        <dbReference type="ARBA" id="ARBA00008676"/>
    </source>
</evidence>
<evidence type="ECO:0000256" key="3">
    <source>
        <dbReference type="ARBA" id="ARBA00011424"/>
    </source>
</evidence>
<comment type="pathway">
    <text evidence="1 7">Cofactor biosynthesis; (R)-pantothenate biosynthesis; (R)-pantoate from 3-methyl-2-oxobutanoate: step 1/2.</text>
</comment>
<dbReference type="Proteomes" id="UP000318422">
    <property type="component" value="Unassembled WGS sequence"/>
</dbReference>
<dbReference type="HAMAP" id="MF_00156">
    <property type="entry name" value="PanB"/>
    <property type="match status" value="1"/>
</dbReference>
<evidence type="ECO:0000256" key="8">
    <source>
        <dbReference type="PIRSR" id="PIRSR000388-1"/>
    </source>
</evidence>
<sequence>MSYLQENSKPVTLFELGKMRAEGRKIVMLTGYDASFAALLERCGVDVILIGDSLGNVLQGQKTTLPVTMEHMIYHTECVARGCTRPFIVTDMPFGSYAESPSQAMRNAARLMAAGAHMVKLEGGAFMAETVRFLVERGVPVCAHIGLTPQAVHQLGGYRVQGRSDESAATLKADALALEQAGAALMVMEMVPATLAAEVTASLTTMATIGIGGGVDCHGQVLVLHDLIGVFPGKRPRFARNFMEGATSIDEAVTRYVTDVRECRFPGPEHSY</sequence>
<dbReference type="InterPro" id="IPR040442">
    <property type="entry name" value="Pyrv_kinase-like_dom_sf"/>
</dbReference>
<dbReference type="RefSeq" id="WP_141351213.1">
    <property type="nucleotide sequence ID" value="NZ_BJNV01000023.1"/>
</dbReference>
<reference evidence="11 12" key="1">
    <citation type="submission" date="2019-06" db="EMBL/GenBank/DDBJ databases">
        <title>Whole genome shotgun sequence of Zoogloea ramigera NBRC 15342.</title>
        <authorList>
            <person name="Hosoyama A."/>
            <person name="Uohara A."/>
            <person name="Ohji S."/>
            <person name="Ichikawa N."/>
        </authorList>
    </citation>
    <scope>NUCLEOTIDE SEQUENCE [LARGE SCALE GENOMIC DNA]</scope>
    <source>
        <strain evidence="11 12">NBRC 15342</strain>
    </source>
</reference>
<dbReference type="InterPro" id="IPR003700">
    <property type="entry name" value="Pantoate_hydroxy_MeTrfase"/>
</dbReference>
<dbReference type="GO" id="GO:0008168">
    <property type="term" value="F:methyltransferase activity"/>
    <property type="evidence" value="ECO:0007669"/>
    <property type="project" value="UniProtKB-KW"/>
</dbReference>
<dbReference type="Pfam" id="PF02548">
    <property type="entry name" value="Pantoate_transf"/>
    <property type="match status" value="1"/>
</dbReference>
<dbReference type="PANTHER" id="PTHR20881:SF0">
    <property type="entry name" value="3-METHYL-2-OXOBUTANOATE HYDROXYMETHYLTRANSFERASE"/>
    <property type="match status" value="1"/>
</dbReference>
<comment type="subcellular location">
    <subcellularLocation>
        <location evidence="7">Cytoplasm</location>
    </subcellularLocation>
</comment>
<name>A0A4Y4CRQ4_ZOORA</name>
<comment type="catalytic activity">
    <reaction evidence="7">
        <text>(6R)-5,10-methylene-5,6,7,8-tetrahydrofolate + 3-methyl-2-oxobutanoate + H2O = 2-dehydropantoate + (6S)-5,6,7,8-tetrahydrofolate</text>
        <dbReference type="Rhea" id="RHEA:11824"/>
        <dbReference type="ChEBI" id="CHEBI:11561"/>
        <dbReference type="ChEBI" id="CHEBI:11851"/>
        <dbReference type="ChEBI" id="CHEBI:15377"/>
        <dbReference type="ChEBI" id="CHEBI:15636"/>
        <dbReference type="ChEBI" id="CHEBI:57453"/>
        <dbReference type="EC" id="2.1.2.11"/>
    </reaction>
</comment>
<comment type="caution">
    <text evidence="11">The sequence shown here is derived from an EMBL/GenBank/DDBJ whole genome shotgun (WGS) entry which is preliminary data.</text>
</comment>
<evidence type="ECO:0000256" key="1">
    <source>
        <dbReference type="ARBA" id="ARBA00005033"/>
    </source>
</evidence>
<keyword evidence="12" id="KW-1185">Reference proteome</keyword>
<organism evidence="11 12">
    <name type="scientific">Zoogloea ramigera</name>
    <dbReference type="NCBI Taxonomy" id="350"/>
    <lineage>
        <taxon>Bacteria</taxon>
        <taxon>Pseudomonadati</taxon>
        <taxon>Pseudomonadota</taxon>
        <taxon>Betaproteobacteria</taxon>
        <taxon>Rhodocyclales</taxon>
        <taxon>Zoogloeaceae</taxon>
        <taxon>Zoogloea</taxon>
    </lineage>
</organism>
<dbReference type="NCBIfam" id="TIGR00222">
    <property type="entry name" value="panB"/>
    <property type="match status" value="1"/>
</dbReference>
<dbReference type="SUPFAM" id="SSF51621">
    <property type="entry name" value="Phosphoenolpyruvate/pyruvate domain"/>
    <property type="match status" value="1"/>
</dbReference>
<feature type="binding site" evidence="7 9">
    <location>
        <position position="91"/>
    </location>
    <ligand>
        <name>3-methyl-2-oxobutanoate</name>
        <dbReference type="ChEBI" id="CHEBI:11851"/>
    </ligand>
</feature>
<keyword evidence="11" id="KW-0489">Methyltransferase</keyword>
<evidence type="ECO:0000313" key="11">
    <source>
        <dbReference type="EMBL" id="GEC95598.1"/>
    </source>
</evidence>
<dbReference type="PIRSF" id="PIRSF000388">
    <property type="entry name" value="Pantoate_hydroxy_MeTrfase"/>
    <property type="match status" value="1"/>
</dbReference>
<protein>
    <recommendedName>
        <fullName evidence="7">3-methyl-2-oxobutanoate hydroxymethyltransferase</fullName>
        <ecNumber evidence="7">2.1.2.11</ecNumber>
    </recommendedName>
    <alternativeName>
        <fullName evidence="7">Ketopantoate hydroxymethyltransferase</fullName>
        <shortName evidence="7">KPHMT</shortName>
    </alternativeName>
</protein>
<dbReference type="CDD" id="cd06557">
    <property type="entry name" value="KPHMT-like"/>
    <property type="match status" value="1"/>
</dbReference>
<feature type="active site" description="Proton acceptor" evidence="7 8">
    <location>
        <position position="189"/>
    </location>
</feature>
<keyword evidence="5 7" id="KW-0808">Transferase</keyword>
<dbReference type="GO" id="GO:0005737">
    <property type="term" value="C:cytoplasm"/>
    <property type="evidence" value="ECO:0007669"/>
    <property type="project" value="UniProtKB-SubCell"/>
</dbReference>
<keyword evidence="7" id="KW-0963">Cytoplasm</keyword>
<evidence type="ECO:0000256" key="5">
    <source>
        <dbReference type="ARBA" id="ARBA00022679"/>
    </source>
</evidence>
<dbReference type="GO" id="GO:0000287">
    <property type="term" value="F:magnesium ion binding"/>
    <property type="evidence" value="ECO:0007669"/>
    <property type="project" value="TreeGrafter"/>
</dbReference>
<evidence type="ECO:0000256" key="4">
    <source>
        <dbReference type="ARBA" id="ARBA00022655"/>
    </source>
</evidence>
<dbReference type="Gene3D" id="3.20.20.60">
    <property type="entry name" value="Phosphoenolpyruvate-binding domains"/>
    <property type="match status" value="1"/>
</dbReference>
<dbReference type="GO" id="GO:0032259">
    <property type="term" value="P:methylation"/>
    <property type="evidence" value="ECO:0007669"/>
    <property type="project" value="UniProtKB-KW"/>
</dbReference>
<evidence type="ECO:0000256" key="7">
    <source>
        <dbReference type="HAMAP-Rule" id="MF_00156"/>
    </source>
</evidence>
<dbReference type="EC" id="2.1.2.11" evidence="7"/>
<feature type="binding site" evidence="7 10">
    <location>
        <position position="91"/>
    </location>
    <ligand>
        <name>Mg(2+)</name>
        <dbReference type="ChEBI" id="CHEBI:18420"/>
    </ligand>
</feature>
<keyword evidence="4 7" id="KW-0566">Pantothenate biosynthesis</keyword>
<keyword evidence="7 10" id="KW-0460">Magnesium</keyword>
<comment type="similarity">
    <text evidence="2 7">Belongs to the PanB family.</text>
</comment>
<evidence type="ECO:0000256" key="9">
    <source>
        <dbReference type="PIRSR" id="PIRSR000388-2"/>
    </source>
</evidence>
<feature type="binding site" evidence="7 9">
    <location>
        <begin position="52"/>
        <end position="53"/>
    </location>
    <ligand>
        <name>3-methyl-2-oxobutanoate</name>
        <dbReference type="ChEBI" id="CHEBI:11851"/>
    </ligand>
</feature>
<evidence type="ECO:0000256" key="6">
    <source>
        <dbReference type="ARBA" id="ARBA00056497"/>
    </source>
</evidence>
<dbReference type="PANTHER" id="PTHR20881">
    <property type="entry name" value="3-METHYL-2-OXOBUTANOATE HYDROXYMETHYLTRANSFERASE"/>
    <property type="match status" value="1"/>
</dbReference>
<gene>
    <name evidence="7 11" type="primary">panB</name>
    <name evidence="11" type="ORF">ZRA01_16710</name>
</gene>
<dbReference type="OrthoDB" id="9781789at2"/>
<feature type="binding site" evidence="7 9">
    <location>
        <position position="120"/>
    </location>
    <ligand>
        <name>3-methyl-2-oxobutanoate</name>
        <dbReference type="ChEBI" id="CHEBI:11851"/>
    </ligand>
</feature>
<comment type="subunit">
    <text evidence="3 7">Homodecamer; pentamer of dimers.</text>
</comment>
<dbReference type="InterPro" id="IPR015813">
    <property type="entry name" value="Pyrv/PenolPyrv_kinase-like_dom"/>
</dbReference>
<feature type="binding site" evidence="7 10">
    <location>
        <position position="122"/>
    </location>
    <ligand>
        <name>Mg(2+)</name>
        <dbReference type="ChEBI" id="CHEBI:18420"/>
    </ligand>
</feature>
<evidence type="ECO:0000313" key="12">
    <source>
        <dbReference type="Proteomes" id="UP000318422"/>
    </source>
</evidence>
<comment type="cofactor">
    <cofactor evidence="7 10">
        <name>Mg(2+)</name>
        <dbReference type="ChEBI" id="CHEBI:18420"/>
    </cofactor>
    <text evidence="7 10">Binds 1 Mg(2+) ion per subunit.</text>
</comment>
<dbReference type="GO" id="GO:0003864">
    <property type="term" value="F:3-methyl-2-oxobutanoate hydroxymethyltransferase activity"/>
    <property type="evidence" value="ECO:0007669"/>
    <property type="project" value="UniProtKB-UniRule"/>
</dbReference>